<accession>A0AA88KQG0</accession>
<reference evidence="1 2" key="1">
    <citation type="journal article" date="2018" name="BMC Genomics">
        <title>The genome of Naegleria lovaniensis, the basis for a comparative approach to unravel pathogenicity factors of the human pathogenic amoeba N. fowleri.</title>
        <authorList>
            <person name="Liechti N."/>
            <person name="Schurch N."/>
            <person name="Bruggmann R."/>
            <person name="Wittwer M."/>
        </authorList>
    </citation>
    <scope>NUCLEOTIDE SEQUENCE [LARGE SCALE GENOMIC DNA]</scope>
    <source>
        <strain evidence="1 2">ATCC 30569</strain>
    </source>
</reference>
<gene>
    <name evidence="1" type="ORF">C9374_013234</name>
</gene>
<proteinExistence type="predicted"/>
<dbReference type="Proteomes" id="UP000816034">
    <property type="component" value="Unassembled WGS sequence"/>
</dbReference>
<keyword evidence="2" id="KW-1185">Reference proteome</keyword>
<organism evidence="1 2">
    <name type="scientific">Naegleria lovaniensis</name>
    <name type="common">Amoeba</name>
    <dbReference type="NCBI Taxonomy" id="51637"/>
    <lineage>
        <taxon>Eukaryota</taxon>
        <taxon>Discoba</taxon>
        <taxon>Heterolobosea</taxon>
        <taxon>Tetramitia</taxon>
        <taxon>Eutetramitia</taxon>
        <taxon>Vahlkampfiidae</taxon>
        <taxon>Naegleria</taxon>
    </lineage>
</organism>
<sequence length="522" mass="61465">MISQSSSDNNKPTTKITLKTHYIPVPSYSQYHPDEYAVDGWYHEKSEAYLDDDYYLDIWNEFGPKTLSKRNFMVDDVHLIKIPMENRNKIIMVQNNSNTNVQISSLKESTGRSGHVLYHGNQFRYIDLGGPYSKEFLMLDEKVCDVWFEYVDNYSTWINVQDHQAFYKYAAHICIENYRVHPKYLHYFRKGHLIYGYDVVNRFMVALDDANHGVDFHHALYEGEYLTYMYPYTDVNFFGFFTSLGRFMFPSGDHIFVLDKYENEPFYARSFMAHDSGFTLFYIISHRGNLFRLEKHGNNISLVREDSIKDSLSYMTKLRRGTCLFKTKSGEWIFNSKAAKSNSFPFLKSKQVFGRLENIHMLLGLKEKERRKTKSNIRGRNIILEENLLPQCIDISGDEECVIGFLMEDFSFYVSNVADSKKKQLKFMFTKIDVLQYLSSFGLTRYQWTKPSTSYEQRRLKIYLTEANSKNVVIRAYVERRSIVTHELLSLFDKLHSRLSEALQCTDPLCDIKLTTQEIKEN</sequence>
<name>A0AA88KQG0_NAELO</name>
<dbReference type="EMBL" id="PYSW02000006">
    <property type="protein sequence ID" value="KAG2391749.1"/>
    <property type="molecule type" value="Genomic_DNA"/>
</dbReference>
<protein>
    <submittedName>
        <fullName evidence="1">Uncharacterized protein</fullName>
    </submittedName>
</protein>
<dbReference type="GeneID" id="68105687"/>
<dbReference type="RefSeq" id="XP_044553643.1">
    <property type="nucleotide sequence ID" value="XM_044689088.1"/>
</dbReference>
<comment type="caution">
    <text evidence="1">The sequence shown here is derived from an EMBL/GenBank/DDBJ whole genome shotgun (WGS) entry which is preliminary data.</text>
</comment>
<evidence type="ECO:0000313" key="2">
    <source>
        <dbReference type="Proteomes" id="UP000816034"/>
    </source>
</evidence>
<dbReference type="AlphaFoldDB" id="A0AA88KQG0"/>
<evidence type="ECO:0000313" key="1">
    <source>
        <dbReference type="EMBL" id="KAG2391749.1"/>
    </source>
</evidence>